<dbReference type="Pfam" id="PF00230">
    <property type="entry name" value="MIP"/>
    <property type="match status" value="1"/>
</dbReference>
<evidence type="ECO:0000256" key="1">
    <source>
        <dbReference type="ARBA" id="ARBA00004141"/>
    </source>
</evidence>
<organism evidence="7 8">
    <name type="scientific">Pieris macdunnoughi</name>
    <dbReference type="NCBI Taxonomy" id="345717"/>
    <lineage>
        <taxon>Eukaryota</taxon>
        <taxon>Metazoa</taxon>
        <taxon>Ecdysozoa</taxon>
        <taxon>Arthropoda</taxon>
        <taxon>Hexapoda</taxon>
        <taxon>Insecta</taxon>
        <taxon>Pterygota</taxon>
        <taxon>Neoptera</taxon>
        <taxon>Endopterygota</taxon>
        <taxon>Lepidoptera</taxon>
        <taxon>Glossata</taxon>
        <taxon>Ditrysia</taxon>
        <taxon>Papilionoidea</taxon>
        <taxon>Pieridae</taxon>
        <taxon>Pierinae</taxon>
        <taxon>Pieris</taxon>
    </lineage>
</organism>
<dbReference type="EMBL" id="CAJOBZ010000050">
    <property type="protein sequence ID" value="CAF4916375.1"/>
    <property type="molecule type" value="Genomic_DNA"/>
</dbReference>
<keyword evidence="5" id="KW-0813">Transport</keyword>
<dbReference type="InterPro" id="IPR023271">
    <property type="entry name" value="Aquaporin-like"/>
</dbReference>
<dbReference type="AlphaFoldDB" id="A0A821VYA4"/>
<dbReference type="InterPro" id="IPR034294">
    <property type="entry name" value="Aquaporin_transptr"/>
</dbReference>
<comment type="subcellular location">
    <subcellularLocation>
        <location evidence="1">Membrane</location>
        <topology evidence="1">Multi-pass membrane protein</topology>
    </subcellularLocation>
</comment>
<protein>
    <recommendedName>
        <fullName evidence="9">Aquaporin</fullName>
    </recommendedName>
</protein>
<proteinExistence type="inferred from homology"/>
<gene>
    <name evidence="7" type="ORF">PMACD_LOCUS12619</name>
</gene>
<comment type="caution">
    <text evidence="7">The sequence shown here is derived from an EMBL/GenBank/DDBJ whole genome shotgun (WGS) entry which is preliminary data.</text>
</comment>
<dbReference type="InterPro" id="IPR000425">
    <property type="entry name" value="MIP"/>
</dbReference>
<evidence type="ECO:0000256" key="5">
    <source>
        <dbReference type="RuleBase" id="RU000477"/>
    </source>
</evidence>
<feature type="transmembrane region" description="Helical" evidence="6">
    <location>
        <begin position="222"/>
        <end position="242"/>
    </location>
</feature>
<keyword evidence="8" id="KW-1185">Reference proteome</keyword>
<dbReference type="Proteomes" id="UP000663880">
    <property type="component" value="Unassembled WGS sequence"/>
</dbReference>
<keyword evidence="2 5" id="KW-0812">Transmembrane</keyword>
<keyword evidence="3 6" id="KW-1133">Transmembrane helix</keyword>
<feature type="transmembrane region" description="Helical" evidence="6">
    <location>
        <begin position="181"/>
        <end position="202"/>
    </location>
</feature>
<keyword evidence="4 6" id="KW-0472">Membrane</keyword>
<dbReference type="Gene3D" id="1.20.1080.10">
    <property type="entry name" value="Glycerol uptake facilitator protein"/>
    <property type="match status" value="1"/>
</dbReference>
<dbReference type="OrthoDB" id="3222at2759"/>
<dbReference type="PANTHER" id="PTHR19139:SF270">
    <property type="entry name" value="ENTOMOGLYCEROPORIN 1-RELATED"/>
    <property type="match status" value="1"/>
</dbReference>
<evidence type="ECO:0000256" key="2">
    <source>
        <dbReference type="ARBA" id="ARBA00022692"/>
    </source>
</evidence>
<dbReference type="PANTHER" id="PTHR19139">
    <property type="entry name" value="AQUAPORIN TRANSPORTER"/>
    <property type="match status" value="1"/>
</dbReference>
<sequence length="267" mass="28690">MSVNAHLVGQSENAKDIPIKSEIWKTLNWRAVLAEVIATMLLISLGCMTCIPIDGFASHPMYGPLGFGLIVTFNIQAFGHISGAHMNPVITWAAVIWGQISWILGIAYIIAQCIGSIIGYGILVALSPEGFISSGVCTTTPLLRYSIYQAIGIEVVLTAALVFITCALWDPVNKDLQESSSIKCGLTVAGLSLAGGPLTGAGMNPARSLGPALWTFTWRSHWIYWVGPFLGATVAAFLYKCIWLKVDKIKPDIPTWPDGSEGLAKIL</sequence>
<dbReference type="GO" id="GO:0005886">
    <property type="term" value="C:plasma membrane"/>
    <property type="evidence" value="ECO:0007669"/>
    <property type="project" value="TreeGrafter"/>
</dbReference>
<reference evidence="7" key="1">
    <citation type="submission" date="2021-02" db="EMBL/GenBank/DDBJ databases">
        <authorList>
            <person name="Steward A R."/>
        </authorList>
    </citation>
    <scope>NUCLEOTIDE SEQUENCE</scope>
</reference>
<evidence type="ECO:0000313" key="8">
    <source>
        <dbReference type="Proteomes" id="UP000663880"/>
    </source>
</evidence>
<evidence type="ECO:0008006" key="9">
    <source>
        <dbReference type="Google" id="ProtNLM"/>
    </source>
</evidence>
<dbReference type="PRINTS" id="PR00783">
    <property type="entry name" value="MINTRINSICP"/>
</dbReference>
<evidence type="ECO:0000313" key="7">
    <source>
        <dbReference type="EMBL" id="CAF4916375.1"/>
    </source>
</evidence>
<evidence type="ECO:0000256" key="4">
    <source>
        <dbReference type="ARBA" id="ARBA00023136"/>
    </source>
</evidence>
<accession>A0A821VYA4</accession>
<dbReference type="SUPFAM" id="SSF81338">
    <property type="entry name" value="Aquaporin-like"/>
    <property type="match status" value="1"/>
</dbReference>
<feature type="transmembrane region" description="Helical" evidence="6">
    <location>
        <begin position="31"/>
        <end position="53"/>
    </location>
</feature>
<evidence type="ECO:0000256" key="6">
    <source>
        <dbReference type="SAM" id="Phobius"/>
    </source>
</evidence>
<comment type="similarity">
    <text evidence="5">Belongs to the MIP/aquaporin (TC 1.A.8) family.</text>
</comment>
<evidence type="ECO:0000256" key="3">
    <source>
        <dbReference type="ARBA" id="ARBA00022989"/>
    </source>
</evidence>
<feature type="transmembrane region" description="Helical" evidence="6">
    <location>
        <begin position="65"/>
        <end position="83"/>
    </location>
</feature>
<name>A0A821VYA4_9NEOP</name>
<dbReference type="GO" id="GO:0015267">
    <property type="term" value="F:channel activity"/>
    <property type="evidence" value="ECO:0007669"/>
    <property type="project" value="InterPro"/>
</dbReference>
<feature type="transmembrane region" description="Helical" evidence="6">
    <location>
        <begin position="147"/>
        <end position="169"/>
    </location>
</feature>